<dbReference type="EMBL" id="SNRW01007608">
    <property type="protein sequence ID" value="KAA6380970.1"/>
    <property type="molecule type" value="Genomic_DNA"/>
</dbReference>
<organism evidence="2 3">
    <name type="scientific">Streblomastix strix</name>
    <dbReference type="NCBI Taxonomy" id="222440"/>
    <lineage>
        <taxon>Eukaryota</taxon>
        <taxon>Metamonada</taxon>
        <taxon>Preaxostyla</taxon>
        <taxon>Oxymonadida</taxon>
        <taxon>Streblomastigidae</taxon>
        <taxon>Streblomastix</taxon>
    </lineage>
</organism>
<proteinExistence type="predicted"/>
<evidence type="ECO:0000256" key="1">
    <source>
        <dbReference type="SAM" id="MobiDB-lite"/>
    </source>
</evidence>
<feature type="compositionally biased region" description="Low complexity" evidence="1">
    <location>
        <begin position="491"/>
        <end position="521"/>
    </location>
</feature>
<feature type="region of interest" description="Disordered" evidence="1">
    <location>
        <begin position="420"/>
        <end position="534"/>
    </location>
</feature>
<name>A0A5J4VEE0_9EUKA</name>
<gene>
    <name evidence="2" type="ORF">EZS28_023503</name>
</gene>
<dbReference type="AlphaFoldDB" id="A0A5J4VEE0"/>
<protein>
    <submittedName>
        <fullName evidence="2">Uncharacterized protein</fullName>
    </submittedName>
</protein>
<feature type="compositionally biased region" description="Low complexity" evidence="1">
    <location>
        <begin position="420"/>
        <end position="437"/>
    </location>
</feature>
<accession>A0A5J4VEE0</accession>
<sequence length="534" mass="59881">MQLFYIVRQVSEEEVVQLKLNDKVKQLPSESDEEKKFYYQFYPSSVLTKRKERSSPPSSSNTALQSDIRIHDPKIHQSEQDRQLPYEYDEQQQKDVFLFDSYPELDDQTFQVCAFQKYVENNLVASLSFTPEIVYGEQVGDNNQTGEQDNNKYQTSDKMLNVLKLLIIIQHKLYSRKTLQDQFNINENNIEQTNGYQPVTFFFPSAIFHILMNNSQLFIERRSGHILNTNRFLFPPLYQSKLSTFGFTEYLSRPMVINIPPPSFILPQGQPSSNIPPPSFILPQGQTKTPSNIPPPSFILPQTQEIDTIHPPPSILPQPSSNIAPPQSILQQGQQFTNILPPLFILPQTQETDTIHPPPVLLNQANPNYQQNYATNGQMQGQTQSQWPLPLQGPSSSQAQSQQNGQANNVNTVAAYNPAIPQSQQPPQFQSALPQQFTGQNSGIPSNTHQIQSNTLLQPPHPSAPSIAPQQGGLNQGTRQQQFGFNPLLAPPQGASNPPQPQQQGGQNTGAQQNQGTQGNPLNTWILPGGGLQK</sequence>
<feature type="compositionally biased region" description="Low complexity" evidence="1">
    <location>
        <begin position="384"/>
        <end position="406"/>
    </location>
</feature>
<feature type="compositionally biased region" description="Polar residues" evidence="1">
    <location>
        <begin position="468"/>
        <end position="484"/>
    </location>
</feature>
<evidence type="ECO:0000313" key="3">
    <source>
        <dbReference type="Proteomes" id="UP000324800"/>
    </source>
</evidence>
<reference evidence="2 3" key="1">
    <citation type="submission" date="2019-03" db="EMBL/GenBank/DDBJ databases">
        <title>Single cell metagenomics reveals metabolic interactions within the superorganism composed of flagellate Streblomastix strix and complex community of Bacteroidetes bacteria on its surface.</title>
        <authorList>
            <person name="Treitli S.C."/>
            <person name="Kolisko M."/>
            <person name="Husnik F."/>
            <person name="Keeling P."/>
            <person name="Hampl V."/>
        </authorList>
    </citation>
    <scope>NUCLEOTIDE SEQUENCE [LARGE SCALE GENOMIC DNA]</scope>
    <source>
        <strain evidence="2">ST1C</strain>
    </source>
</reference>
<feature type="region of interest" description="Disordered" evidence="1">
    <location>
        <begin position="49"/>
        <end position="71"/>
    </location>
</feature>
<dbReference type="Proteomes" id="UP000324800">
    <property type="component" value="Unassembled WGS sequence"/>
</dbReference>
<feature type="compositionally biased region" description="Polar residues" evidence="1">
    <location>
        <begin position="438"/>
        <end position="457"/>
    </location>
</feature>
<comment type="caution">
    <text evidence="2">The sequence shown here is derived from an EMBL/GenBank/DDBJ whole genome shotgun (WGS) entry which is preliminary data.</text>
</comment>
<feature type="region of interest" description="Disordered" evidence="1">
    <location>
        <begin position="371"/>
        <end position="406"/>
    </location>
</feature>
<evidence type="ECO:0000313" key="2">
    <source>
        <dbReference type="EMBL" id="KAA6380970.1"/>
    </source>
</evidence>